<dbReference type="InterPro" id="IPR032466">
    <property type="entry name" value="Metal_Hydrolase"/>
</dbReference>
<accession>A0A9D9I5Y3</accession>
<comment type="caution">
    <text evidence="3">The sequence shown here is derived from an EMBL/GenBank/DDBJ whole genome shotgun (WGS) entry which is preliminary data.</text>
</comment>
<evidence type="ECO:0000259" key="2">
    <source>
        <dbReference type="Pfam" id="PF01979"/>
    </source>
</evidence>
<dbReference type="PANTHER" id="PTHR43794">
    <property type="entry name" value="AMINOHYDROLASE SSNA-RELATED"/>
    <property type="match status" value="1"/>
</dbReference>
<dbReference type="SUPFAM" id="SSF51338">
    <property type="entry name" value="Composite domain of metallo-dependent hydrolases"/>
    <property type="match status" value="1"/>
</dbReference>
<gene>
    <name evidence="3" type="ORF">IAB99_00800</name>
</gene>
<evidence type="ECO:0000313" key="3">
    <source>
        <dbReference type="EMBL" id="MBO8466287.1"/>
    </source>
</evidence>
<evidence type="ECO:0000256" key="1">
    <source>
        <dbReference type="ARBA" id="ARBA00022801"/>
    </source>
</evidence>
<keyword evidence="1" id="KW-0378">Hydrolase</keyword>
<reference evidence="3" key="2">
    <citation type="journal article" date="2021" name="PeerJ">
        <title>Extensive microbial diversity within the chicken gut microbiome revealed by metagenomics and culture.</title>
        <authorList>
            <person name="Gilroy R."/>
            <person name="Ravi A."/>
            <person name="Getino M."/>
            <person name="Pursley I."/>
            <person name="Horton D.L."/>
            <person name="Alikhan N.F."/>
            <person name="Baker D."/>
            <person name="Gharbi K."/>
            <person name="Hall N."/>
            <person name="Watson M."/>
            <person name="Adriaenssens E.M."/>
            <person name="Foster-Nyarko E."/>
            <person name="Jarju S."/>
            <person name="Secka A."/>
            <person name="Antonio M."/>
            <person name="Oren A."/>
            <person name="Chaudhuri R.R."/>
            <person name="La Ragione R."/>
            <person name="Hildebrand F."/>
            <person name="Pallen M.J."/>
        </authorList>
    </citation>
    <scope>NUCLEOTIDE SEQUENCE</scope>
    <source>
        <strain evidence="3">B1-15692</strain>
    </source>
</reference>
<evidence type="ECO:0000313" key="4">
    <source>
        <dbReference type="Proteomes" id="UP000823660"/>
    </source>
</evidence>
<dbReference type="SUPFAM" id="SSF51556">
    <property type="entry name" value="Metallo-dependent hydrolases"/>
    <property type="match status" value="1"/>
</dbReference>
<organism evidence="3 4">
    <name type="scientific">Candidatus Cryptobacteroides faecipullorum</name>
    <dbReference type="NCBI Taxonomy" id="2840764"/>
    <lineage>
        <taxon>Bacteria</taxon>
        <taxon>Pseudomonadati</taxon>
        <taxon>Bacteroidota</taxon>
        <taxon>Bacteroidia</taxon>
        <taxon>Bacteroidales</taxon>
        <taxon>Candidatus Cryptobacteroides</taxon>
    </lineage>
</organism>
<feature type="domain" description="Amidohydrolase-related" evidence="2">
    <location>
        <begin position="51"/>
        <end position="388"/>
    </location>
</feature>
<dbReference type="AlphaFoldDB" id="A0A9D9I5Y3"/>
<dbReference type="GO" id="GO:0016810">
    <property type="term" value="F:hydrolase activity, acting on carbon-nitrogen (but not peptide) bonds"/>
    <property type="evidence" value="ECO:0007669"/>
    <property type="project" value="InterPro"/>
</dbReference>
<reference evidence="3" key="1">
    <citation type="submission" date="2020-10" db="EMBL/GenBank/DDBJ databases">
        <authorList>
            <person name="Gilroy R."/>
        </authorList>
    </citation>
    <scope>NUCLEOTIDE SEQUENCE</scope>
    <source>
        <strain evidence="3">B1-15692</strain>
    </source>
</reference>
<dbReference type="Pfam" id="PF01979">
    <property type="entry name" value="Amidohydro_1"/>
    <property type="match status" value="1"/>
</dbReference>
<dbReference type="InterPro" id="IPR050287">
    <property type="entry name" value="MTA/SAH_deaminase"/>
</dbReference>
<sequence>MKRIAAEYLYTLDSYEPLVNGFVEYDDDGTIVSVGECEDVGKEETFYKGALVPGFVNTHCHIELSHLQGKFAKKTGMAGFIDQINALRDISDRTSRMECIRKWMDRLWSQGVSAMGDISNGDESFPAKAASPMYTRTFLEVFGSEPEDCAKVMESVGQLQEKVAGYGLDAAPTPHSCYTMSPELLTAASRAALDSGYLSYHSQESLQEEQMLVSGSGALYENRKRLGMSTPPVTGRPSLFYFLDRIGKIHPAPFEEHILLVHEVCLTEEAADAVNDKLKNAFVALCPMSNIFIHDTLPPVALMRRKGMKITVGTDSLSSNDTLDIVGEMHCLQKAFPYISLGEILTWACRNGALFLGKEKGLGTIAPGKRPGIVLIEGLDADGRLTDGSFSGRII</sequence>
<name>A0A9D9I5Y3_9BACT</name>
<dbReference type="PANTHER" id="PTHR43794:SF11">
    <property type="entry name" value="AMIDOHYDROLASE-RELATED DOMAIN-CONTAINING PROTEIN"/>
    <property type="match status" value="1"/>
</dbReference>
<dbReference type="Proteomes" id="UP000823660">
    <property type="component" value="Unassembled WGS sequence"/>
</dbReference>
<proteinExistence type="predicted"/>
<dbReference type="InterPro" id="IPR006680">
    <property type="entry name" value="Amidohydro-rel"/>
</dbReference>
<dbReference type="Gene3D" id="3.20.20.140">
    <property type="entry name" value="Metal-dependent hydrolases"/>
    <property type="match status" value="1"/>
</dbReference>
<dbReference type="EMBL" id="JADIMH010000006">
    <property type="protein sequence ID" value="MBO8466287.1"/>
    <property type="molecule type" value="Genomic_DNA"/>
</dbReference>
<protein>
    <submittedName>
        <fullName evidence="3">Amidohydrolase family protein</fullName>
    </submittedName>
</protein>
<dbReference type="InterPro" id="IPR011059">
    <property type="entry name" value="Metal-dep_hydrolase_composite"/>
</dbReference>